<keyword evidence="4 8" id="KW-0812">Transmembrane</keyword>
<dbReference type="RefSeq" id="WP_330132718.1">
    <property type="nucleotide sequence ID" value="NZ_JAUTXY010000003.1"/>
</dbReference>
<comment type="caution">
    <text evidence="9">The sequence shown here is derived from an EMBL/GenBank/DDBJ whole genome shotgun (WGS) entry which is preliminary data.</text>
</comment>
<feature type="transmembrane region" description="Helical" evidence="8">
    <location>
        <begin position="344"/>
        <end position="361"/>
    </location>
</feature>
<evidence type="ECO:0000256" key="4">
    <source>
        <dbReference type="ARBA" id="ARBA00022692"/>
    </source>
</evidence>
<keyword evidence="3" id="KW-0808">Transferase</keyword>
<evidence type="ECO:0000256" key="6">
    <source>
        <dbReference type="ARBA" id="ARBA00023136"/>
    </source>
</evidence>
<evidence type="ECO:0000313" key="9">
    <source>
        <dbReference type="EMBL" id="MEE2057455.1"/>
    </source>
</evidence>
<feature type="transmembrane region" description="Helical" evidence="8">
    <location>
        <begin position="153"/>
        <end position="171"/>
    </location>
</feature>
<dbReference type="Pfam" id="PF09594">
    <property type="entry name" value="GT87"/>
    <property type="match status" value="1"/>
</dbReference>
<feature type="transmembrane region" description="Helical" evidence="8">
    <location>
        <begin position="258"/>
        <end position="278"/>
    </location>
</feature>
<keyword evidence="5 8" id="KW-1133">Transmembrane helix</keyword>
<feature type="transmembrane region" description="Helical" evidence="8">
    <location>
        <begin position="367"/>
        <end position="385"/>
    </location>
</feature>
<accession>A0ABU7L7E3</accession>
<evidence type="ECO:0000256" key="8">
    <source>
        <dbReference type="SAM" id="Phobius"/>
    </source>
</evidence>
<evidence type="ECO:0000313" key="10">
    <source>
        <dbReference type="Proteomes" id="UP001336020"/>
    </source>
</evidence>
<dbReference type="InterPro" id="IPR018584">
    <property type="entry name" value="GT87"/>
</dbReference>
<protein>
    <submittedName>
        <fullName evidence="9">Glycosyltransferase 87 family protein</fullName>
    </submittedName>
</protein>
<dbReference type="Proteomes" id="UP001336020">
    <property type="component" value="Unassembled WGS sequence"/>
</dbReference>
<reference evidence="9 10" key="1">
    <citation type="submission" date="2023-07" db="EMBL/GenBank/DDBJ databases">
        <authorList>
            <person name="Girao M."/>
            <person name="Carvalho M.F."/>
        </authorList>
    </citation>
    <scope>NUCLEOTIDE SEQUENCE [LARGE SCALE GENOMIC DNA]</scope>
    <source>
        <strain evidence="9 10">YIM65754</strain>
    </source>
</reference>
<evidence type="ECO:0000256" key="7">
    <source>
        <dbReference type="ARBA" id="ARBA00024033"/>
    </source>
</evidence>
<evidence type="ECO:0000256" key="1">
    <source>
        <dbReference type="ARBA" id="ARBA00004651"/>
    </source>
</evidence>
<feature type="transmembrane region" description="Helical" evidence="8">
    <location>
        <begin position="21"/>
        <end position="41"/>
    </location>
</feature>
<comment type="subcellular location">
    <subcellularLocation>
        <location evidence="1">Cell membrane</location>
        <topology evidence="1">Multi-pass membrane protein</topology>
    </subcellularLocation>
</comment>
<feature type="transmembrane region" description="Helical" evidence="8">
    <location>
        <begin position="183"/>
        <end position="216"/>
    </location>
</feature>
<feature type="transmembrane region" description="Helical" evidence="8">
    <location>
        <begin position="228"/>
        <end position="251"/>
    </location>
</feature>
<sequence>MLLERTHLHDRARFASAGLFAYRWTLTYAAFSVVVLVYGVVTQLHPHRVWALWAVAGYALAAALAARRRLTPAAVAAVIGAVVAPGTVLIATRTAQLEVSVVAESAASLITTGSPYGPGPSVLAEYNPYGPAMTLFGAPSQLFPENPLGDPRILFALFFVVCVLLASTMVLARPLPRRSRMQLTVLIASPVIALAMAVGGVDLPVVGAALLGLAAATRGRVVTTAVSFAFACALKPLAVPVLVVALVLMCARYDGRTALRAGATCAALTVVFHIPAFTDPEAFVEHTLLFPLGRTDIVTPAGESLVGGALTRLVPYGATLTSAVLAVAGVCGAVVLVRNPPDSFVRAASFAAAGLMVLFLLAPTSRFGYFVYPLVLGGTAAVSALETTRRSAGTRARTGRMEASQ</sequence>
<name>A0ABU7L7E3_9NOCA</name>
<dbReference type="EMBL" id="JAUTXY010000003">
    <property type="protein sequence ID" value="MEE2057455.1"/>
    <property type="molecule type" value="Genomic_DNA"/>
</dbReference>
<keyword evidence="6 8" id="KW-0472">Membrane</keyword>
<feature type="transmembrane region" description="Helical" evidence="8">
    <location>
        <begin position="73"/>
        <end position="92"/>
    </location>
</feature>
<evidence type="ECO:0000256" key="5">
    <source>
        <dbReference type="ARBA" id="ARBA00022989"/>
    </source>
</evidence>
<evidence type="ECO:0000256" key="3">
    <source>
        <dbReference type="ARBA" id="ARBA00022679"/>
    </source>
</evidence>
<organism evidence="9 10">
    <name type="scientific">Rhodococcus artemisiae</name>
    <dbReference type="NCBI Taxonomy" id="714159"/>
    <lineage>
        <taxon>Bacteria</taxon>
        <taxon>Bacillati</taxon>
        <taxon>Actinomycetota</taxon>
        <taxon>Actinomycetes</taxon>
        <taxon>Mycobacteriales</taxon>
        <taxon>Nocardiaceae</taxon>
        <taxon>Rhodococcus</taxon>
    </lineage>
</organism>
<feature type="transmembrane region" description="Helical" evidence="8">
    <location>
        <begin position="313"/>
        <end position="337"/>
    </location>
</feature>
<gene>
    <name evidence="9" type="ORF">Q7514_07920</name>
</gene>
<proteinExistence type="inferred from homology"/>
<evidence type="ECO:0000256" key="2">
    <source>
        <dbReference type="ARBA" id="ARBA00022475"/>
    </source>
</evidence>
<keyword evidence="10" id="KW-1185">Reference proteome</keyword>
<feature type="transmembrane region" description="Helical" evidence="8">
    <location>
        <begin position="47"/>
        <end position="66"/>
    </location>
</feature>
<comment type="similarity">
    <text evidence="7">Belongs to the glycosyltransferase 87 family.</text>
</comment>
<keyword evidence="2" id="KW-1003">Cell membrane</keyword>